<evidence type="ECO:0000256" key="2">
    <source>
        <dbReference type="ARBA" id="ARBA00009072"/>
    </source>
</evidence>
<evidence type="ECO:0000313" key="5">
    <source>
        <dbReference type="EMBL" id="KAG0150220.1"/>
    </source>
</evidence>
<feature type="region of interest" description="Disordered" evidence="4">
    <location>
        <begin position="600"/>
        <end position="663"/>
    </location>
</feature>
<feature type="compositionally biased region" description="Polar residues" evidence="4">
    <location>
        <begin position="600"/>
        <end position="616"/>
    </location>
</feature>
<dbReference type="PANTHER" id="PTHR12940:SF0">
    <property type="entry name" value="SPLICING FACTOR ESS-2 HOMOLOG"/>
    <property type="match status" value="1"/>
</dbReference>
<gene>
    <name evidence="5" type="ORF">CROQUDRAFT_58426</name>
</gene>
<feature type="compositionally biased region" description="Basic and acidic residues" evidence="4">
    <location>
        <begin position="630"/>
        <end position="652"/>
    </location>
</feature>
<dbReference type="Proteomes" id="UP000886653">
    <property type="component" value="Unassembled WGS sequence"/>
</dbReference>
<feature type="region of interest" description="Disordered" evidence="4">
    <location>
        <begin position="312"/>
        <end position="338"/>
    </location>
</feature>
<feature type="compositionally biased region" description="Polar residues" evidence="4">
    <location>
        <begin position="654"/>
        <end position="663"/>
    </location>
</feature>
<organism evidence="5 6">
    <name type="scientific">Cronartium quercuum f. sp. fusiforme G11</name>
    <dbReference type="NCBI Taxonomy" id="708437"/>
    <lineage>
        <taxon>Eukaryota</taxon>
        <taxon>Fungi</taxon>
        <taxon>Dikarya</taxon>
        <taxon>Basidiomycota</taxon>
        <taxon>Pucciniomycotina</taxon>
        <taxon>Pucciniomycetes</taxon>
        <taxon>Pucciniales</taxon>
        <taxon>Coleosporiaceae</taxon>
        <taxon>Cronartium</taxon>
    </lineage>
</organism>
<keyword evidence="3" id="KW-0539">Nucleus</keyword>
<evidence type="ECO:0000313" key="6">
    <source>
        <dbReference type="Proteomes" id="UP000886653"/>
    </source>
</evidence>
<evidence type="ECO:0000256" key="3">
    <source>
        <dbReference type="ARBA" id="ARBA00023242"/>
    </source>
</evidence>
<sequence length="663" mass="72446">MSTSIPTAAEQTITRKDIIKLKPPSTPTLLPGDPSRGLEPVTYHPIHGHLQSAPAISLKRQKVLEEDEYMEALSAIIKRDFFPSLDQFDKEREKWQEERRRRLKNLHLTAGTLADTVADHKSSFSGVGGMSWSGAKPGRSNRWEDDGPTPRPTSADVPGMTPLGTQCGDTPLPTPISRHPQNHSSEPPQKNYDPNLSLDDFCARYTSEDNSSFSEILNNANQLKRLKYTWAFDSSSKQNAKLLEATLKREHLIELISKMTKGGQGVGLIEGMSGKPGERKMVENVVTKEERLAIEASEVEALKMILNKPDSDVASGSDTLDINPEQPSNLDSQNKGKGRAVTNIDSAVAPNAQPIRNPNAWPHVTRNALMFAPDANIAPHQVAQPPPFPAPPSVSLGGPKGINYANTRMSKNDLIEEVLKQAKSSSHQSTTTLSPTRSHIAAAINGTTHAIPESMSPKVNGFGFVSAMPTPNPNELGEANQLDQLMTWGEIIATPVPLGQDSVMEEGPFKIPKTPRREELAMGMARKASKSLREKFGSGLGTHGHQLRHSLLKDGSTDRVRSQQYDSIDSSSRRGPSSSWTPKREEMLSPAAKLLLKKTGSNQLPGSRPSNPHTGLSNGGSRGSIFTPKRGFEQRKKDEESMARVKKAKWDLHTPTTTESATM</sequence>
<dbReference type="Pfam" id="PF09751">
    <property type="entry name" value="Es2"/>
    <property type="match status" value="1"/>
</dbReference>
<feature type="region of interest" description="Disordered" evidence="4">
    <location>
        <begin position="123"/>
        <end position="195"/>
    </location>
</feature>
<evidence type="ECO:0000256" key="4">
    <source>
        <dbReference type="SAM" id="MobiDB-lite"/>
    </source>
</evidence>
<comment type="caution">
    <text evidence="5">The sequence shown here is derived from an EMBL/GenBank/DDBJ whole genome shotgun (WGS) entry which is preliminary data.</text>
</comment>
<keyword evidence="6" id="KW-1185">Reference proteome</keyword>
<feature type="region of interest" description="Disordered" evidence="4">
    <location>
        <begin position="525"/>
        <end position="586"/>
    </location>
</feature>
<dbReference type="GO" id="GO:0071013">
    <property type="term" value="C:catalytic step 2 spliceosome"/>
    <property type="evidence" value="ECO:0007669"/>
    <property type="project" value="TreeGrafter"/>
</dbReference>
<evidence type="ECO:0000256" key="1">
    <source>
        <dbReference type="ARBA" id="ARBA00004123"/>
    </source>
</evidence>
<reference evidence="5" key="1">
    <citation type="submission" date="2013-11" db="EMBL/GenBank/DDBJ databases">
        <title>Genome sequence of the fusiform rust pathogen reveals effectors for host alternation and coevolution with pine.</title>
        <authorList>
            <consortium name="DOE Joint Genome Institute"/>
            <person name="Smith K."/>
            <person name="Pendleton A."/>
            <person name="Kubisiak T."/>
            <person name="Anderson C."/>
            <person name="Salamov A."/>
            <person name="Aerts A."/>
            <person name="Riley R."/>
            <person name="Clum A."/>
            <person name="Lindquist E."/>
            <person name="Ence D."/>
            <person name="Campbell M."/>
            <person name="Kronenberg Z."/>
            <person name="Feau N."/>
            <person name="Dhillon B."/>
            <person name="Hamelin R."/>
            <person name="Burleigh J."/>
            <person name="Smith J."/>
            <person name="Yandell M."/>
            <person name="Nelson C."/>
            <person name="Grigoriev I."/>
            <person name="Davis J."/>
        </authorList>
    </citation>
    <scope>NUCLEOTIDE SEQUENCE</scope>
    <source>
        <strain evidence="5">G11</strain>
    </source>
</reference>
<dbReference type="InterPro" id="IPR019148">
    <property type="entry name" value="Nuclear_protein_DGCR14_ESS-2"/>
</dbReference>
<dbReference type="OrthoDB" id="19679at2759"/>
<feature type="compositionally biased region" description="Polar residues" evidence="4">
    <location>
        <begin position="314"/>
        <end position="335"/>
    </location>
</feature>
<name>A0A9P6TFY9_9BASI</name>
<proteinExistence type="inferred from homology"/>
<dbReference type="AlphaFoldDB" id="A0A9P6TFY9"/>
<feature type="compositionally biased region" description="Basic and acidic residues" evidence="4">
    <location>
        <begin position="551"/>
        <end position="561"/>
    </location>
</feature>
<dbReference type="EMBL" id="MU167221">
    <property type="protein sequence ID" value="KAG0150220.1"/>
    <property type="molecule type" value="Genomic_DNA"/>
</dbReference>
<feature type="compositionally biased region" description="Low complexity" evidence="4">
    <location>
        <begin position="566"/>
        <end position="579"/>
    </location>
</feature>
<comment type="similarity">
    <text evidence="2">Belongs to the ESS2 family.</text>
</comment>
<protein>
    <submittedName>
        <fullName evidence="5">Uncharacterized protein</fullName>
    </submittedName>
</protein>
<accession>A0A9P6TFY9</accession>
<comment type="subcellular location">
    <subcellularLocation>
        <location evidence="1">Nucleus</location>
    </subcellularLocation>
</comment>
<feature type="compositionally biased region" description="Polar residues" evidence="4">
    <location>
        <begin position="182"/>
        <end position="194"/>
    </location>
</feature>
<dbReference type="PANTHER" id="PTHR12940">
    <property type="entry name" value="ES-2 PROTEIN - RELATED"/>
    <property type="match status" value="1"/>
</dbReference>